<dbReference type="InterPro" id="IPR044444">
    <property type="entry name" value="Ribosomal_mL44_DSRM_metazoa"/>
</dbReference>
<dbReference type="OrthoDB" id="67027at2759"/>
<dbReference type="AlphaFoldDB" id="A0A4S2N280"/>
<evidence type="ECO:0000256" key="5">
    <source>
        <dbReference type="ARBA" id="ARBA00023274"/>
    </source>
</evidence>
<dbReference type="GO" id="GO:0003735">
    <property type="term" value="F:structural constituent of ribosome"/>
    <property type="evidence" value="ECO:0007669"/>
    <property type="project" value="TreeGrafter"/>
</dbReference>
<dbReference type="STRING" id="341454.A0A4S2N280"/>
<dbReference type="InParanoid" id="A0A4S2N280"/>
<sequence length="330" mass="35961">MTLKRLRPLLRLRPVAPPSQRLLIRSVATTTSISTEPPVRTTPPPCRTPSLSAKLPALHSRLSLHPAYPIETLARALVHSSADADHRFNNHTLATLGDSLLQYLVSEHILTKFPRLPTAIHQAAIDAYAGHEALDHLGRNTWGIEVAYAPVAEVDAGLLQLKRLPPGEAPGLTPDSGVTVEYAMASAVRAIIGGIYLHEGGLPAVRQFTRLHILSRKLDVEKMFLIKKPTLELSRLCAREGFESPVARLHAETGRLSSHAVFVVGVYSGKNLLGEGHGGSLQEARTRAAVNALKAWYLYSPLEKDLPSKTLEDPKVEFKPAFIDAGEVII</sequence>
<protein>
    <recommendedName>
        <fullName evidence="7">Large ribosomal subunit protein mL44</fullName>
    </recommendedName>
</protein>
<dbReference type="FunCoup" id="A0A4S2N280">
    <property type="interactions" value="403"/>
</dbReference>
<proteinExistence type="inferred from homology"/>
<comment type="similarity">
    <text evidence="6">Belongs to the ribonuclease III family. Mitochondrion-specific ribosomal protein mL44 subfamily.</text>
</comment>
<reference evidence="9 10" key="1">
    <citation type="submission" date="2019-04" db="EMBL/GenBank/DDBJ databases">
        <title>Comparative genomics and transcriptomics to analyze fruiting body development in filamentous ascomycetes.</title>
        <authorList>
            <consortium name="DOE Joint Genome Institute"/>
            <person name="Lutkenhaus R."/>
            <person name="Traeger S."/>
            <person name="Breuer J."/>
            <person name="Kuo A."/>
            <person name="Lipzen A."/>
            <person name="Pangilinan J."/>
            <person name="Dilworth D."/>
            <person name="Sandor L."/>
            <person name="Poggeler S."/>
            <person name="Barry K."/>
            <person name="Grigoriev I.V."/>
            <person name="Nowrousian M."/>
        </authorList>
    </citation>
    <scope>NUCLEOTIDE SEQUENCE [LARGE SCALE GENOMIC DNA]</scope>
    <source>
        <strain evidence="9 10">CBS 389.68</strain>
    </source>
</reference>
<evidence type="ECO:0000256" key="1">
    <source>
        <dbReference type="ARBA" id="ARBA00004173"/>
    </source>
</evidence>
<accession>A0A4S2N280</accession>
<dbReference type="Gene3D" id="3.30.160.20">
    <property type="match status" value="1"/>
</dbReference>
<evidence type="ECO:0000256" key="7">
    <source>
        <dbReference type="ARBA" id="ARBA00035187"/>
    </source>
</evidence>
<evidence type="ECO:0000256" key="4">
    <source>
        <dbReference type="ARBA" id="ARBA00023128"/>
    </source>
</evidence>
<dbReference type="Proteomes" id="UP000298138">
    <property type="component" value="Unassembled WGS sequence"/>
</dbReference>
<comment type="subcellular location">
    <subcellularLocation>
        <location evidence="1">Mitochondrion</location>
    </subcellularLocation>
</comment>
<dbReference type="SMART" id="SM00358">
    <property type="entry name" value="DSRM"/>
    <property type="match status" value="1"/>
</dbReference>
<dbReference type="SMART" id="SM00535">
    <property type="entry name" value="RIBOc"/>
    <property type="match status" value="1"/>
</dbReference>
<organism evidence="9 10">
    <name type="scientific">Ascodesmis nigricans</name>
    <dbReference type="NCBI Taxonomy" id="341454"/>
    <lineage>
        <taxon>Eukaryota</taxon>
        <taxon>Fungi</taxon>
        <taxon>Dikarya</taxon>
        <taxon>Ascomycota</taxon>
        <taxon>Pezizomycotina</taxon>
        <taxon>Pezizomycetes</taxon>
        <taxon>Pezizales</taxon>
        <taxon>Ascodesmidaceae</taxon>
        <taxon>Ascodesmis</taxon>
    </lineage>
</organism>
<dbReference type="PANTHER" id="PTHR11207:SF32">
    <property type="entry name" value="LARGE RIBOSOMAL SUBUNIT PROTEIN ML44"/>
    <property type="match status" value="1"/>
</dbReference>
<dbReference type="CDD" id="cd00593">
    <property type="entry name" value="RIBOc"/>
    <property type="match status" value="1"/>
</dbReference>
<keyword evidence="3" id="KW-0689">Ribosomal protein</keyword>
<keyword evidence="2" id="KW-0694">RNA-binding</keyword>
<dbReference type="InterPro" id="IPR036389">
    <property type="entry name" value="RNase_III_sf"/>
</dbReference>
<dbReference type="Pfam" id="PF22892">
    <property type="entry name" value="DSRM_MRPL44"/>
    <property type="match status" value="1"/>
</dbReference>
<dbReference type="SUPFAM" id="SSF54768">
    <property type="entry name" value="dsRNA-binding domain-like"/>
    <property type="match status" value="1"/>
</dbReference>
<dbReference type="SUPFAM" id="SSF69065">
    <property type="entry name" value="RNase III domain-like"/>
    <property type="match status" value="1"/>
</dbReference>
<dbReference type="PROSITE" id="PS50142">
    <property type="entry name" value="RNASE_3_2"/>
    <property type="match status" value="1"/>
</dbReference>
<evidence type="ECO:0000256" key="2">
    <source>
        <dbReference type="ARBA" id="ARBA00022884"/>
    </source>
</evidence>
<name>A0A4S2N280_9PEZI</name>
<feature type="domain" description="RNase III" evidence="8">
    <location>
        <begin position="55"/>
        <end position="200"/>
    </location>
</feature>
<keyword evidence="10" id="KW-1185">Reference proteome</keyword>
<dbReference type="InterPro" id="IPR014720">
    <property type="entry name" value="dsRBD_dom"/>
</dbReference>
<evidence type="ECO:0000313" key="10">
    <source>
        <dbReference type="Proteomes" id="UP000298138"/>
    </source>
</evidence>
<keyword evidence="4" id="KW-0496">Mitochondrion</keyword>
<dbReference type="InterPro" id="IPR044443">
    <property type="entry name" value="Ribosomal_mL44_DSRM_fung"/>
</dbReference>
<dbReference type="Gene3D" id="1.10.1520.10">
    <property type="entry name" value="Ribonuclease III domain"/>
    <property type="match status" value="1"/>
</dbReference>
<evidence type="ECO:0000256" key="6">
    <source>
        <dbReference type="ARBA" id="ARBA00024034"/>
    </source>
</evidence>
<dbReference type="PANTHER" id="PTHR11207">
    <property type="entry name" value="RIBONUCLEASE III"/>
    <property type="match status" value="1"/>
</dbReference>
<dbReference type="CDD" id="cd19873">
    <property type="entry name" value="DSRM_MRPL3_like"/>
    <property type="match status" value="1"/>
</dbReference>
<dbReference type="Pfam" id="PF14622">
    <property type="entry name" value="Ribonucleas_3_3"/>
    <property type="match status" value="1"/>
</dbReference>
<dbReference type="GO" id="GO:0003725">
    <property type="term" value="F:double-stranded RNA binding"/>
    <property type="evidence" value="ECO:0007669"/>
    <property type="project" value="InterPro"/>
</dbReference>
<dbReference type="GO" id="GO:0004525">
    <property type="term" value="F:ribonuclease III activity"/>
    <property type="evidence" value="ECO:0007669"/>
    <property type="project" value="InterPro"/>
</dbReference>
<evidence type="ECO:0000256" key="3">
    <source>
        <dbReference type="ARBA" id="ARBA00022980"/>
    </source>
</evidence>
<keyword evidence="5" id="KW-0687">Ribonucleoprotein</keyword>
<gene>
    <name evidence="9" type="ORF">EX30DRAFT_329260</name>
</gene>
<evidence type="ECO:0000259" key="8">
    <source>
        <dbReference type="PROSITE" id="PS50142"/>
    </source>
</evidence>
<evidence type="ECO:0000313" key="9">
    <source>
        <dbReference type="EMBL" id="TGZ83210.1"/>
    </source>
</evidence>
<dbReference type="EMBL" id="ML220114">
    <property type="protein sequence ID" value="TGZ83210.1"/>
    <property type="molecule type" value="Genomic_DNA"/>
</dbReference>
<dbReference type="GO" id="GO:0005739">
    <property type="term" value="C:mitochondrion"/>
    <property type="evidence" value="ECO:0007669"/>
    <property type="project" value="TreeGrafter"/>
</dbReference>
<dbReference type="GO" id="GO:0006396">
    <property type="term" value="P:RNA processing"/>
    <property type="evidence" value="ECO:0007669"/>
    <property type="project" value="InterPro"/>
</dbReference>
<dbReference type="InterPro" id="IPR000999">
    <property type="entry name" value="RNase_III_dom"/>
</dbReference>